<dbReference type="Pfam" id="PF13855">
    <property type="entry name" value="LRR_8"/>
    <property type="match status" value="3"/>
</dbReference>
<evidence type="ECO:0000313" key="15">
    <source>
        <dbReference type="EMBL" id="EOY13457.1"/>
    </source>
</evidence>
<evidence type="ECO:0000256" key="12">
    <source>
        <dbReference type="SAM" id="Phobius"/>
    </source>
</evidence>
<dbReference type="PANTHER" id="PTHR48061">
    <property type="entry name" value="LEUCINE-RICH REPEAT RECEPTOR PROTEIN KINASE EMS1-LIKE-RELATED"/>
    <property type="match status" value="1"/>
</dbReference>
<dbReference type="FunFam" id="3.80.10.10:FF:000213">
    <property type="entry name" value="Tyrosine-sulfated glycopeptide receptor 1"/>
    <property type="match status" value="1"/>
</dbReference>
<dbReference type="Pfam" id="PF13516">
    <property type="entry name" value="LRR_6"/>
    <property type="match status" value="1"/>
</dbReference>
<feature type="signal peptide" evidence="13">
    <location>
        <begin position="1"/>
        <end position="25"/>
    </location>
</feature>
<keyword evidence="6 13" id="KW-0732">Signal</keyword>
<keyword evidence="8 12" id="KW-1133">Transmembrane helix</keyword>
<keyword evidence="7" id="KW-0677">Repeat</keyword>
<dbReference type="SUPFAM" id="SSF52058">
    <property type="entry name" value="L domain-like"/>
    <property type="match status" value="2"/>
</dbReference>
<evidence type="ECO:0000256" key="6">
    <source>
        <dbReference type="ARBA" id="ARBA00022729"/>
    </source>
</evidence>
<dbReference type="EMBL" id="CM001885">
    <property type="protein sequence ID" value="EOY13457.1"/>
    <property type="molecule type" value="Genomic_DNA"/>
</dbReference>
<evidence type="ECO:0000256" key="2">
    <source>
        <dbReference type="ARBA" id="ARBA00009592"/>
    </source>
</evidence>
<dbReference type="STRING" id="3641.A0A061F9Q7"/>
<name>A0A061F9Q7_THECC</name>
<dbReference type="Gene3D" id="3.80.10.10">
    <property type="entry name" value="Ribonuclease Inhibitor"/>
    <property type="match status" value="3"/>
</dbReference>
<dbReference type="InterPro" id="IPR013210">
    <property type="entry name" value="LRR_N_plant-typ"/>
</dbReference>
<evidence type="ECO:0000256" key="3">
    <source>
        <dbReference type="ARBA" id="ARBA00022475"/>
    </source>
</evidence>
<dbReference type="PANTHER" id="PTHR48061:SF46">
    <property type="entry name" value="LEUCINE-RICH REPEAT-CONTAINING N-TERMINAL PLANT-TYPE DOMAIN-CONTAINING PROTEIN"/>
    <property type="match status" value="1"/>
</dbReference>
<dbReference type="InterPro" id="IPR001611">
    <property type="entry name" value="Leu-rich_rpt"/>
</dbReference>
<dbReference type="SMART" id="SM00365">
    <property type="entry name" value="LRR_SD22"/>
    <property type="match status" value="6"/>
</dbReference>
<dbReference type="GO" id="GO:0005886">
    <property type="term" value="C:plasma membrane"/>
    <property type="evidence" value="ECO:0007669"/>
    <property type="project" value="UniProtKB-SubCell"/>
</dbReference>
<dbReference type="PROSITE" id="PS51450">
    <property type="entry name" value="LRR"/>
    <property type="match status" value="3"/>
</dbReference>
<keyword evidence="11" id="KW-0325">Glycoprotein</keyword>
<keyword evidence="9 12" id="KW-0472">Membrane</keyword>
<proteinExistence type="inferred from homology"/>
<dbReference type="Pfam" id="PF08263">
    <property type="entry name" value="LRRNT_2"/>
    <property type="match status" value="1"/>
</dbReference>
<evidence type="ECO:0000256" key="5">
    <source>
        <dbReference type="ARBA" id="ARBA00022692"/>
    </source>
</evidence>
<comment type="similarity">
    <text evidence="2">Belongs to the RLP family.</text>
</comment>
<evidence type="ECO:0000313" key="16">
    <source>
        <dbReference type="Proteomes" id="UP000026915"/>
    </source>
</evidence>
<evidence type="ECO:0000256" key="11">
    <source>
        <dbReference type="ARBA" id="ARBA00023180"/>
    </source>
</evidence>
<keyword evidence="10 15" id="KW-0675">Receptor</keyword>
<dbReference type="AlphaFoldDB" id="A0A061F9Q7"/>
<dbReference type="InterPro" id="IPR003591">
    <property type="entry name" value="Leu-rich_rpt_typical-subtyp"/>
</dbReference>
<keyword evidence="5 12" id="KW-0812">Transmembrane</keyword>
<feature type="chain" id="PRO_5001598198" evidence="13">
    <location>
        <begin position="26"/>
        <end position="824"/>
    </location>
</feature>
<evidence type="ECO:0000259" key="14">
    <source>
        <dbReference type="Pfam" id="PF08263"/>
    </source>
</evidence>
<gene>
    <name evidence="15" type="ORF">TCM_032035</name>
</gene>
<evidence type="ECO:0000256" key="4">
    <source>
        <dbReference type="ARBA" id="ARBA00022614"/>
    </source>
</evidence>
<comment type="subcellular location">
    <subcellularLocation>
        <location evidence="1">Cell membrane</location>
        <topology evidence="1">Single-pass type I membrane protein</topology>
    </subcellularLocation>
</comment>
<dbReference type="Proteomes" id="UP000026915">
    <property type="component" value="Chromosome 7"/>
</dbReference>
<keyword evidence="3" id="KW-1003">Cell membrane</keyword>
<dbReference type="InterPro" id="IPR032675">
    <property type="entry name" value="LRR_dom_sf"/>
</dbReference>
<dbReference type="FunFam" id="3.80.10.10:FF:000383">
    <property type="entry name" value="Leucine-rich repeat receptor protein kinase EMS1"/>
    <property type="match status" value="1"/>
</dbReference>
<dbReference type="Pfam" id="PF00560">
    <property type="entry name" value="LRR_1"/>
    <property type="match status" value="5"/>
</dbReference>
<evidence type="ECO:0000256" key="8">
    <source>
        <dbReference type="ARBA" id="ARBA00022989"/>
    </source>
</evidence>
<evidence type="ECO:0000256" key="7">
    <source>
        <dbReference type="ARBA" id="ARBA00022737"/>
    </source>
</evidence>
<dbReference type="PRINTS" id="PR00019">
    <property type="entry name" value="LEURICHRPT"/>
</dbReference>
<dbReference type="FunFam" id="3.80.10.10:FF:000400">
    <property type="entry name" value="Nuclear pore complex protein NUP107"/>
    <property type="match status" value="1"/>
</dbReference>
<accession>A0A061F9Q7</accession>
<feature type="transmembrane region" description="Helical" evidence="12">
    <location>
        <begin position="771"/>
        <end position="795"/>
    </location>
</feature>
<dbReference type="OMA" id="NSIQRVY"/>
<feature type="domain" description="Leucine-rich repeat-containing N-terminal plant-type" evidence="14">
    <location>
        <begin position="43"/>
        <end position="94"/>
    </location>
</feature>
<evidence type="ECO:0000256" key="10">
    <source>
        <dbReference type="ARBA" id="ARBA00023170"/>
    </source>
</evidence>
<reference evidence="15 16" key="1">
    <citation type="journal article" date="2013" name="Genome Biol.">
        <title>The genome sequence of the most widely cultivated cacao type and its use to identify candidate genes regulating pod color.</title>
        <authorList>
            <person name="Motamayor J.C."/>
            <person name="Mockaitis K."/>
            <person name="Schmutz J."/>
            <person name="Haiminen N."/>
            <person name="Iii D.L."/>
            <person name="Cornejo O."/>
            <person name="Findley S.D."/>
            <person name="Zheng P."/>
            <person name="Utro F."/>
            <person name="Royaert S."/>
            <person name="Saski C."/>
            <person name="Jenkins J."/>
            <person name="Podicheti R."/>
            <person name="Zhao M."/>
            <person name="Scheffler B.E."/>
            <person name="Stack J.C."/>
            <person name="Feltus F.A."/>
            <person name="Mustiga G.M."/>
            <person name="Amores F."/>
            <person name="Phillips W."/>
            <person name="Marelli J.P."/>
            <person name="May G.D."/>
            <person name="Shapiro H."/>
            <person name="Ma J."/>
            <person name="Bustamante C.D."/>
            <person name="Schnell R.J."/>
            <person name="Main D."/>
            <person name="Gilbert D."/>
            <person name="Parida L."/>
            <person name="Kuhn D.N."/>
        </authorList>
    </citation>
    <scope>NUCLEOTIDE SEQUENCE [LARGE SCALE GENOMIC DNA]</scope>
    <source>
        <strain evidence="16">cv. Matina 1-6</strain>
    </source>
</reference>
<sequence length="824" mass="91870">MGRLIRSHQILCLLLVLILPFGVDCSLSFSSPSLNYSTPLCLPEDSSALLQFKNTISIDDSDDPFCRESMTSSPRTNSWKDSTNCCSWEGITCDKVTGHVIGLDLSCSLLVGSLPANSTLFLLRGLQQLNLARNNFQQSQLPPTLFNLTELTYLDLSFNRLEGLLPNHVSGLQNLKKFRLTDNLLSGGIPSWLFSLPFLEYLDLSHNRLTGPIEQIQKSNSIQRLHLANNDIHGEIPSSFFDLANLTYLDLSSNNLSGSIKSDMLPKLENLETLDLSSNNFSGVIKSDLLSKLRNLKTLHLSNNKLLSLSSGSDVNYTFQELETLSFSSCNVNRFPNFLRTGKNLKDLDLSCNKIRGSIFRWELEGWEQLTTLNLSYNLLTSLEQFPGNNLKTLDLRSNLLQGPLLVPPPSLRQLFISNNSLTGKIPPLICNMTSLNTLDLSINNLGGIIPTCLGNFSYSLSTINLRMNDFHGKIPDYFVEGNLLTYLDLSDNQFEGLLPRSLINCTFLRILDLANNKLSDTFPHWLGVLPQLQVLILGFNRFHGPLDNSIVTPPFLSLQIIDLSQNEFSGLLPTNFFQNLYAMKSAREGSLPDRVKRIRYESPIDRDGQTSVNVRFKRLEMKLELEKTLLIFFAIDFSNNRLSGKIPGVIGELCSLRLLNLSHNILTGHIPSSLGNLVVLESLDLSSNTLGGRIPSQMTNLTFLAVLNVSENNLAGPIPSGNQFNTFDNDSYSGNMGLCGLPLSKQCGNVERSKSPAPKFMEDEGSAIAFIWKLAMMGYGCGVVLGLSTGYVVFTTGRPWGLVRMVERDWQKNVSKWIKRRRN</sequence>
<keyword evidence="16" id="KW-1185">Reference proteome</keyword>
<organism evidence="15 16">
    <name type="scientific">Theobroma cacao</name>
    <name type="common">Cacao</name>
    <name type="synonym">Cocoa</name>
    <dbReference type="NCBI Taxonomy" id="3641"/>
    <lineage>
        <taxon>Eukaryota</taxon>
        <taxon>Viridiplantae</taxon>
        <taxon>Streptophyta</taxon>
        <taxon>Embryophyta</taxon>
        <taxon>Tracheophyta</taxon>
        <taxon>Spermatophyta</taxon>
        <taxon>Magnoliopsida</taxon>
        <taxon>eudicotyledons</taxon>
        <taxon>Gunneridae</taxon>
        <taxon>Pentapetalae</taxon>
        <taxon>rosids</taxon>
        <taxon>malvids</taxon>
        <taxon>Malvales</taxon>
        <taxon>Malvaceae</taxon>
        <taxon>Byttnerioideae</taxon>
        <taxon>Theobroma</taxon>
    </lineage>
</organism>
<evidence type="ECO:0000256" key="9">
    <source>
        <dbReference type="ARBA" id="ARBA00023136"/>
    </source>
</evidence>
<dbReference type="HOGENOM" id="CLU_000288_18_3_1"/>
<dbReference type="InParanoid" id="A0A061F9Q7"/>
<keyword evidence="4" id="KW-0433">Leucine-rich repeat</keyword>
<protein>
    <submittedName>
        <fullName evidence="15">Receptor like protein 33, putative</fullName>
    </submittedName>
</protein>
<dbReference type="FunCoup" id="A0A061F9Q7">
    <property type="interactions" value="207"/>
</dbReference>
<evidence type="ECO:0000256" key="1">
    <source>
        <dbReference type="ARBA" id="ARBA00004251"/>
    </source>
</evidence>
<evidence type="ECO:0000256" key="13">
    <source>
        <dbReference type="SAM" id="SignalP"/>
    </source>
</evidence>
<dbReference type="InterPro" id="IPR046956">
    <property type="entry name" value="RLP23-like"/>
</dbReference>
<dbReference type="SMART" id="SM00369">
    <property type="entry name" value="LRR_TYP"/>
    <property type="match status" value="10"/>
</dbReference>
<dbReference type="eggNOG" id="KOG0619">
    <property type="taxonomic scope" value="Eukaryota"/>
</dbReference>
<dbReference type="Gramene" id="EOY13457">
    <property type="protein sequence ID" value="EOY13457"/>
    <property type="gene ID" value="TCM_032035"/>
</dbReference>